<proteinExistence type="predicted"/>
<dbReference type="GO" id="GO:0042609">
    <property type="term" value="F:CD4 receptor binding"/>
    <property type="evidence" value="ECO:0007669"/>
    <property type="project" value="InterPro"/>
</dbReference>
<evidence type="ECO:0000313" key="1">
    <source>
        <dbReference type="EMBL" id="AER38315.1"/>
    </source>
</evidence>
<organismHost>
    <name type="scientific">Homo sapiens</name>
    <name type="common">Human</name>
    <dbReference type="NCBI Taxonomy" id="9606"/>
</organismHost>
<accession>G8E291</accession>
<dbReference type="EMBL" id="JF680916">
    <property type="protein sequence ID" value="AER38315.1"/>
    <property type="molecule type" value="Genomic_RNA"/>
</dbReference>
<sequence>ESEGDQEELSELVERGHLAPMGYHAPWVVDDL</sequence>
<reference evidence="1" key="1">
    <citation type="submission" date="2011-03" db="EMBL/GenBank/DDBJ databases">
        <authorList>
            <person name="Gao F."/>
            <person name="Kumar A."/>
            <person name="Hahn B.H."/>
            <person name="Swanstrom R."/>
            <person name="Kim J."/>
            <person name="Seaman M.S."/>
            <person name="Williamson C."/>
            <person name="Montefiori D.C."/>
        </authorList>
    </citation>
    <scope>NUCLEOTIDE SEQUENCE</scope>
    <source>
        <strain evidence="1">HIV028.p1</strain>
    </source>
</reference>
<organism evidence="1">
    <name type="scientific">Human immunodeficiency virus type 1</name>
    <name type="common">HIV-1</name>
    <dbReference type="NCBI Taxonomy" id="11676"/>
    <lineage>
        <taxon>Viruses</taxon>
        <taxon>Riboviria</taxon>
        <taxon>Pararnavirae</taxon>
        <taxon>Artverviricota</taxon>
        <taxon>Revtraviricetes</taxon>
        <taxon>Ortervirales</taxon>
        <taxon>Retroviridae</taxon>
        <taxon>Orthoretrovirinae</taxon>
        <taxon>Lentivirus</taxon>
        <taxon>Lentivirus humimdef1</taxon>
    </lineage>
</organism>
<gene>
    <name evidence="1" type="primary">vpu</name>
</gene>
<feature type="non-terminal residue" evidence="1">
    <location>
        <position position="1"/>
    </location>
</feature>
<dbReference type="Gene3D" id="1.10.195.10">
    <property type="entry name" value="HIV-1 VPU cytoplasmic domain"/>
    <property type="match status" value="1"/>
</dbReference>
<dbReference type="InterPro" id="IPR009032">
    <property type="entry name" value="Vpu_cyt_dom_sf"/>
</dbReference>
<name>G8E291_HV1</name>
<protein>
    <submittedName>
        <fullName evidence="1">Vpu protein</fullName>
    </submittedName>
</protein>